<sequence length="221" mass="26136">MSKQTQEFYSRDFPPRVSNVHSLRALNKYEQSQNNYFAPRSAKNSETNQRYSHFSGFQPHSTKMTYRGSQKFEKSVHDFHKTQVDSCSHIKRVGLDGYKAVPFYQKHQKRKNPSIETKSMTQIHFAAPRYQSIASGDKKLVPYGPHSQRNRFIEKTFEQKYYNNKSDIELGQRTSYQEKQDAYNSTYRTSYIGAQLRNNLNNSNQGISAYWNTWKNRHNKY</sequence>
<dbReference type="InParanoid" id="A0A0V0R161"/>
<gene>
    <name evidence="1" type="ORF">PPERSA_01182</name>
</gene>
<name>A0A0V0R161_PSEPJ</name>
<accession>A0A0V0R161</accession>
<dbReference type="AlphaFoldDB" id="A0A0V0R161"/>
<dbReference type="Proteomes" id="UP000054937">
    <property type="component" value="Unassembled WGS sequence"/>
</dbReference>
<comment type="caution">
    <text evidence="1">The sequence shown here is derived from an EMBL/GenBank/DDBJ whole genome shotgun (WGS) entry which is preliminary data.</text>
</comment>
<evidence type="ECO:0000313" key="1">
    <source>
        <dbReference type="EMBL" id="KRX08252.1"/>
    </source>
</evidence>
<proteinExistence type="predicted"/>
<dbReference type="OrthoDB" id="408293at2759"/>
<keyword evidence="2" id="KW-1185">Reference proteome</keyword>
<reference evidence="1 2" key="1">
    <citation type="journal article" date="2015" name="Sci. Rep.">
        <title>Genome of the facultative scuticociliatosis pathogen Pseudocohnilembus persalinus provides insight into its virulence through horizontal gene transfer.</title>
        <authorList>
            <person name="Xiong J."/>
            <person name="Wang G."/>
            <person name="Cheng J."/>
            <person name="Tian M."/>
            <person name="Pan X."/>
            <person name="Warren A."/>
            <person name="Jiang C."/>
            <person name="Yuan D."/>
            <person name="Miao W."/>
        </authorList>
    </citation>
    <scope>NUCLEOTIDE SEQUENCE [LARGE SCALE GENOMIC DNA]</scope>
    <source>
        <strain evidence="1">36N120E</strain>
    </source>
</reference>
<organism evidence="1 2">
    <name type="scientific">Pseudocohnilembus persalinus</name>
    <name type="common">Ciliate</name>
    <dbReference type="NCBI Taxonomy" id="266149"/>
    <lineage>
        <taxon>Eukaryota</taxon>
        <taxon>Sar</taxon>
        <taxon>Alveolata</taxon>
        <taxon>Ciliophora</taxon>
        <taxon>Intramacronucleata</taxon>
        <taxon>Oligohymenophorea</taxon>
        <taxon>Scuticociliatia</taxon>
        <taxon>Philasterida</taxon>
        <taxon>Pseudocohnilembidae</taxon>
        <taxon>Pseudocohnilembus</taxon>
    </lineage>
</organism>
<dbReference type="EMBL" id="LDAU01000067">
    <property type="protein sequence ID" value="KRX08252.1"/>
    <property type="molecule type" value="Genomic_DNA"/>
</dbReference>
<evidence type="ECO:0000313" key="2">
    <source>
        <dbReference type="Proteomes" id="UP000054937"/>
    </source>
</evidence>
<protein>
    <submittedName>
        <fullName evidence="1">Uncharacterized protein</fullName>
    </submittedName>
</protein>